<dbReference type="Gene3D" id="1.10.530.10">
    <property type="match status" value="1"/>
</dbReference>
<evidence type="ECO:0000313" key="5">
    <source>
        <dbReference type="Proteomes" id="UP000000447"/>
    </source>
</evidence>
<dbReference type="CDD" id="cd12797">
    <property type="entry name" value="M23_peptidase"/>
    <property type="match status" value="1"/>
</dbReference>
<sequence length="327" mass="33734">MAGLTIPPEIIASMPVRFGIRSPQLGGSTGASSQFWALLAQRGVVPAAPPANSDPLAMLRGAWPVSGTVTSTYGPRSLLPGETFHSGIDIAVPEGTPVCATGDGTVRFVGNTDGYGLRIEVDHGNGVTTLYGHLSAADVRPGQRVQRGQVIGKSGNTGLSTGPHLHYEIRQNGRAVDPGPLLRAAPKGSAQGIERISALPYGRAILQAAQRYGLDPALLAAMVKVESGFDPRAVSPAGAKGLLQLMDTTAAALGVRDPFDPTQNLDGGARYFSQLLQRFGGDVSLALAAYNAGPGAVEQAGGVPPYPETHRYVSAVLATWRALGGTG</sequence>
<protein>
    <submittedName>
        <fullName evidence="4">Lytic transglycosylase, catalytic</fullName>
    </submittedName>
</protein>
<evidence type="ECO:0000313" key="4">
    <source>
        <dbReference type="EMBL" id="ACM06887.1"/>
    </source>
</evidence>
<dbReference type="InterPro" id="IPR023346">
    <property type="entry name" value="Lysozyme-like_dom_sf"/>
</dbReference>
<proteinExistence type="inferred from homology"/>
<dbReference type="Pfam" id="PF01464">
    <property type="entry name" value="SLT"/>
    <property type="match status" value="1"/>
</dbReference>
<dbReference type="InterPro" id="IPR016047">
    <property type="entry name" value="M23ase_b-sheet_dom"/>
</dbReference>
<dbReference type="CDD" id="cd00254">
    <property type="entry name" value="LT-like"/>
    <property type="match status" value="1"/>
</dbReference>
<accession>B9L4D2</accession>
<dbReference type="MEROPS" id="M23.009"/>
<dbReference type="Proteomes" id="UP000000447">
    <property type="component" value="Plasmid unnamed"/>
</dbReference>
<dbReference type="SUPFAM" id="SSF51261">
    <property type="entry name" value="Duplicated hybrid motif"/>
    <property type="match status" value="1"/>
</dbReference>
<dbReference type="Gene3D" id="2.70.70.10">
    <property type="entry name" value="Glucose Permease (Domain IIA)"/>
    <property type="match status" value="1"/>
</dbReference>
<dbReference type="InterPro" id="IPR050570">
    <property type="entry name" value="Cell_wall_metabolism_enzyme"/>
</dbReference>
<reference evidence="4 5" key="1">
    <citation type="journal article" date="2009" name="PLoS ONE">
        <title>Complete genome sequence of the aerobic CO-oxidizing thermophile Thermomicrobium roseum.</title>
        <authorList>
            <person name="Wu D."/>
            <person name="Raymond J."/>
            <person name="Wu M."/>
            <person name="Chatterji S."/>
            <person name="Ren Q."/>
            <person name="Graham J.E."/>
            <person name="Bryant D.A."/>
            <person name="Robb F."/>
            <person name="Colman A."/>
            <person name="Tallon L.J."/>
            <person name="Badger J.H."/>
            <person name="Madupu R."/>
            <person name="Ward N.L."/>
            <person name="Eisen J.A."/>
        </authorList>
    </citation>
    <scope>NUCLEOTIDE SEQUENCE [LARGE SCALE GENOMIC DNA]</scope>
    <source>
        <strain evidence="5">ATCC 27502 / DSM 5159 / P-2</strain>
        <plasmid evidence="4">unnamed</plasmid>
    </source>
</reference>
<dbReference type="eggNOG" id="COG0739">
    <property type="taxonomic scope" value="Bacteria"/>
</dbReference>
<dbReference type="KEGG" id="tro:trd_A0646"/>
<dbReference type="eggNOG" id="COG0741">
    <property type="taxonomic scope" value="Bacteria"/>
</dbReference>
<dbReference type="AlphaFoldDB" id="B9L4D2"/>
<dbReference type="HOGENOM" id="CLU_847054_0_0_0"/>
<evidence type="ECO:0000259" key="2">
    <source>
        <dbReference type="Pfam" id="PF01464"/>
    </source>
</evidence>
<organism evidence="4 5">
    <name type="scientific">Thermomicrobium roseum (strain ATCC 27502 / DSM 5159 / P-2)</name>
    <dbReference type="NCBI Taxonomy" id="309801"/>
    <lineage>
        <taxon>Bacteria</taxon>
        <taxon>Pseudomonadati</taxon>
        <taxon>Thermomicrobiota</taxon>
        <taxon>Thermomicrobia</taxon>
        <taxon>Thermomicrobiales</taxon>
        <taxon>Thermomicrobiaceae</taxon>
        <taxon>Thermomicrobium</taxon>
    </lineage>
</organism>
<geneLocation type="plasmid" evidence="5">
    <name>Tros</name>
</geneLocation>
<gene>
    <name evidence="4" type="ordered locus">trd_A0646</name>
</gene>
<name>B9L4D2_THERP</name>
<dbReference type="PROSITE" id="PS00922">
    <property type="entry name" value="TRANSGLYCOSYLASE"/>
    <property type="match status" value="1"/>
</dbReference>
<evidence type="ECO:0000259" key="3">
    <source>
        <dbReference type="Pfam" id="PF01551"/>
    </source>
</evidence>
<dbReference type="InterPro" id="IPR000189">
    <property type="entry name" value="Transglyc_AS"/>
</dbReference>
<dbReference type="GO" id="GO:0004222">
    <property type="term" value="F:metalloendopeptidase activity"/>
    <property type="evidence" value="ECO:0007669"/>
    <property type="project" value="TreeGrafter"/>
</dbReference>
<keyword evidence="5" id="KW-1185">Reference proteome</keyword>
<dbReference type="InterPro" id="IPR011055">
    <property type="entry name" value="Dup_hybrid_motif"/>
</dbReference>
<feature type="domain" description="Transglycosylase SLT" evidence="2">
    <location>
        <begin position="205"/>
        <end position="301"/>
    </location>
</feature>
<dbReference type="SUPFAM" id="SSF53955">
    <property type="entry name" value="Lysozyme-like"/>
    <property type="match status" value="1"/>
</dbReference>
<feature type="domain" description="M23ase beta-sheet core" evidence="3">
    <location>
        <begin position="84"/>
        <end position="178"/>
    </location>
</feature>
<keyword evidence="4" id="KW-0614">Plasmid</keyword>
<comment type="similarity">
    <text evidence="1">Belongs to the transglycosylase Slt family.</text>
</comment>
<dbReference type="CAZy" id="GH23">
    <property type="family name" value="Glycoside Hydrolase Family 23"/>
</dbReference>
<dbReference type="Pfam" id="PF01551">
    <property type="entry name" value="Peptidase_M23"/>
    <property type="match status" value="1"/>
</dbReference>
<dbReference type="PANTHER" id="PTHR21666">
    <property type="entry name" value="PEPTIDASE-RELATED"/>
    <property type="match status" value="1"/>
</dbReference>
<dbReference type="InterPro" id="IPR008258">
    <property type="entry name" value="Transglycosylase_SLT_dom_1"/>
</dbReference>
<dbReference type="GO" id="GO:0008933">
    <property type="term" value="F:peptidoglycan lytic transglycosylase activity"/>
    <property type="evidence" value="ECO:0007669"/>
    <property type="project" value="InterPro"/>
</dbReference>
<dbReference type="GO" id="GO:0016020">
    <property type="term" value="C:membrane"/>
    <property type="evidence" value="ECO:0007669"/>
    <property type="project" value="InterPro"/>
</dbReference>
<dbReference type="RefSeq" id="WP_012642874.1">
    <property type="nucleotide sequence ID" value="NC_011961.1"/>
</dbReference>
<evidence type="ECO:0000256" key="1">
    <source>
        <dbReference type="ARBA" id="ARBA00007734"/>
    </source>
</evidence>
<dbReference type="GO" id="GO:0000270">
    <property type="term" value="P:peptidoglycan metabolic process"/>
    <property type="evidence" value="ECO:0007669"/>
    <property type="project" value="InterPro"/>
</dbReference>
<dbReference type="PANTHER" id="PTHR21666:SF270">
    <property type="entry name" value="MUREIN HYDROLASE ACTIVATOR ENVC"/>
    <property type="match status" value="1"/>
</dbReference>
<dbReference type="EMBL" id="CP001276">
    <property type="protein sequence ID" value="ACM06887.1"/>
    <property type="molecule type" value="Genomic_DNA"/>
</dbReference>